<evidence type="ECO:0000313" key="12">
    <source>
        <dbReference type="Proteomes" id="UP001359886"/>
    </source>
</evidence>
<comment type="caution">
    <text evidence="11">The sequence shown here is derived from an EMBL/GenBank/DDBJ whole genome shotgun (WGS) entry which is preliminary data.</text>
</comment>
<dbReference type="Proteomes" id="UP001359886">
    <property type="component" value="Unassembled WGS sequence"/>
</dbReference>
<evidence type="ECO:0000256" key="7">
    <source>
        <dbReference type="ARBA" id="ARBA00023204"/>
    </source>
</evidence>
<sequence>MSFDYAELACVSNFTFLTGASHPQELVARAAELGYDAIALTDECSLAGVVRALEEQQRCHQRGQHIRLIPGSHFRLEHGSRLILLPRDHAGYTQLCTLITRGRRRAPKGEYELPDRAFEHGLDHCLAVWLPADDAADRTSSRDVLSVSENDRLTAHWLAAFFPHRCWLGISLCCGADDRMRLTRLLALADSAGLPATACGDVQMHERSRRMLHDVMAAIRHGCPVNNLGYRALPSGERHLHPRTRLAERFPAELLAESVAIARRCTFRLEQLHYRYPREVVPEGKTATQHLRELTEAGIQERWGTNTTGAVSDPITPELRAQIEKELALIAELGYESYFLTVYDIVRFARSRGILCQGRGSAANSAVCYCLGITEVDPARMSMLFERFISRERDEPPDIDVDFEHERREEVIQYIYRKYGRERAALAATVITYRPKSAIRDVAKALGFSLTQADLLARNTAWWDSPEAFTQRIAEQGFRDDNLKVRQLTHLVQTLVGFPRHLSQHVGGFVISEDPLAALVPVENAAMADRTVIQWDKEDLETLGLLKVDCLALGMLTAIHRCLDLIGDQKLWGQSKGTECATLSLYSDPGLAADPGLEYPTLADIPAEDPETYAMIQRGDTVGVFQIESRAQMAMLPRLKPACFYDLVIEVAIVRPGPIQGNMVHPYLQRRRGLEAVHYPSEALKTVLERTLGVPIFQEQVMQIAMVAAGFSGSEADVLRRSMAAWARRGGLEHVHDRLVGGMLERGYSTEFAEQIFNQIKGFGEYGFPESHAASFALLVYVSAWLKCHHPAAFTCALLNSQPMGFYQPSQLVQDAQRHGVTVLPADVRYSDWDCTLEGEARGQSKGAEWRTLSLYSDPKLPKLRLGLRQIKGMRQAAAERITAAREERAFRDVQDFTNRAALDRHDLAVLAEAAALRGLAGHRHRARWAVAAVEQERGQQKRGQSKGTEWRTLSLYSDPKFSAQTESDVSIRPPSEADDIRADFASTGLTLGRHPVSLLRPVLRRRRARPAAELCALPHGSRVRACGLITMRQRPATASGTIFLTLEDETGCVNAVIWPRLFDKQRAEILGASLLAVDGVMETDGDVHHLIADRVHDFSDLAAGLTTRSRDFC</sequence>
<evidence type="ECO:0000256" key="5">
    <source>
        <dbReference type="ARBA" id="ARBA00022763"/>
    </source>
</evidence>
<keyword evidence="3 9" id="KW-0548">Nucleotidyltransferase</keyword>
<dbReference type="GO" id="GO:0003887">
    <property type="term" value="F:DNA-directed DNA polymerase activity"/>
    <property type="evidence" value="ECO:0007669"/>
    <property type="project" value="UniProtKB-UniRule"/>
</dbReference>
<dbReference type="NCBIfam" id="TIGR00594">
    <property type="entry name" value="polc"/>
    <property type="match status" value="1"/>
</dbReference>
<dbReference type="InterPro" id="IPR023073">
    <property type="entry name" value="DnaE2"/>
</dbReference>
<name>A0AAW9RAA6_9GAMM</name>
<dbReference type="InterPro" id="IPR004013">
    <property type="entry name" value="PHP_dom"/>
</dbReference>
<evidence type="ECO:0000256" key="4">
    <source>
        <dbReference type="ARBA" id="ARBA00022705"/>
    </source>
</evidence>
<dbReference type="EMBL" id="JAZHOG010000002">
    <property type="protein sequence ID" value="MEJ8566783.1"/>
    <property type="molecule type" value="Genomic_DNA"/>
</dbReference>
<dbReference type="Pfam" id="PF17657">
    <property type="entry name" value="DNA_pol3_finger"/>
    <property type="match status" value="1"/>
</dbReference>
<dbReference type="Gene3D" id="1.10.150.870">
    <property type="match status" value="1"/>
</dbReference>
<keyword evidence="12" id="KW-1185">Reference proteome</keyword>
<dbReference type="AlphaFoldDB" id="A0AAW9RAA6"/>
<dbReference type="RefSeq" id="WP_354694103.1">
    <property type="nucleotide sequence ID" value="NZ_JAZHOG010000002.1"/>
</dbReference>
<protein>
    <recommendedName>
        <fullName evidence="9">Error-prone DNA polymerase</fullName>
        <ecNumber evidence="9">2.7.7.7</ecNumber>
    </recommendedName>
</protein>
<dbReference type="InterPro" id="IPR003141">
    <property type="entry name" value="Pol/His_phosphatase_N"/>
</dbReference>
<dbReference type="PANTHER" id="PTHR32294:SF4">
    <property type="entry name" value="ERROR-PRONE DNA POLYMERASE"/>
    <property type="match status" value="1"/>
</dbReference>
<keyword evidence="6 9" id="KW-0239">DNA-directed DNA polymerase</keyword>
<accession>A0AAW9RAA6</accession>
<evidence type="ECO:0000313" key="11">
    <source>
        <dbReference type="EMBL" id="MEJ8566783.1"/>
    </source>
</evidence>
<proteinExistence type="inferred from homology"/>
<dbReference type="GO" id="GO:0006281">
    <property type="term" value="P:DNA repair"/>
    <property type="evidence" value="ECO:0007669"/>
    <property type="project" value="UniProtKB-UniRule"/>
</dbReference>
<dbReference type="InterPro" id="IPR016195">
    <property type="entry name" value="Pol/histidinol_Pase-like"/>
</dbReference>
<dbReference type="GO" id="GO:0008408">
    <property type="term" value="F:3'-5' exonuclease activity"/>
    <property type="evidence" value="ECO:0007669"/>
    <property type="project" value="InterPro"/>
</dbReference>
<organism evidence="11 12">
    <name type="scientific">Elongatibacter sediminis</name>
    <dbReference type="NCBI Taxonomy" id="3119006"/>
    <lineage>
        <taxon>Bacteria</taxon>
        <taxon>Pseudomonadati</taxon>
        <taxon>Pseudomonadota</taxon>
        <taxon>Gammaproteobacteria</taxon>
        <taxon>Chromatiales</taxon>
        <taxon>Wenzhouxiangellaceae</taxon>
        <taxon>Elongatibacter</taxon>
    </lineage>
</organism>
<dbReference type="Pfam" id="PF02811">
    <property type="entry name" value="PHP"/>
    <property type="match status" value="1"/>
</dbReference>
<comment type="catalytic activity">
    <reaction evidence="8 9">
        <text>DNA(n) + a 2'-deoxyribonucleoside 5'-triphosphate = DNA(n+1) + diphosphate</text>
        <dbReference type="Rhea" id="RHEA:22508"/>
        <dbReference type="Rhea" id="RHEA-COMP:17339"/>
        <dbReference type="Rhea" id="RHEA-COMP:17340"/>
        <dbReference type="ChEBI" id="CHEBI:33019"/>
        <dbReference type="ChEBI" id="CHEBI:61560"/>
        <dbReference type="ChEBI" id="CHEBI:173112"/>
        <dbReference type="EC" id="2.7.7.7"/>
    </reaction>
</comment>
<dbReference type="GO" id="GO:0006260">
    <property type="term" value="P:DNA replication"/>
    <property type="evidence" value="ECO:0007669"/>
    <property type="project" value="UniProtKB-KW"/>
</dbReference>
<dbReference type="InterPro" id="IPR040982">
    <property type="entry name" value="DNA_pol3_finger"/>
</dbReference>
<dbReference type="HAMAP" id="MF_01902">
    <property type="entry name" value="DNApol_error_prone"/>
    <property type="match status" value="1"/>
</dbReference>
<dbReference type="PANTHER" id="PTHR32294">
    <property type="entry name" value="DNA POLYMERASE III SUBUNIT ALPHA"/>
    <property type="match status" value="1"/>
</dbReference>
<keyword evidence="2 9" id="KW-0808">Transferase</keyword>
<feature type="domain" description="Polymerase/histidinol phosphatase N-terminal" evidence="10">
    <location>
        <begin position="6"/>
        <end position="78"/>
    </location>
</feature>
<keyword evidence="1 9" id="KW-0963">Cytoplasm</keyword>
<dbReference type="Pfam" id="PF14579">
    <property type="entry name" value="HHH_6"/>
    <property type="match status" value="1"/>
</dbReference>
<keyword evidence="7 9" id="KW-0234">DNA repair</keyword>
<comment type="function">
    <text evidence="9">DNA polymerase involved in damage-induced mutagenesis and translesion synthesis (TLS). It is not the major replicative DNA polymerase.</text>
</comment>
<reference evidence="11 12" key="1">
    <citation type="submission" date="2024-02" db="EMBL/GenBank/DDBJ databases">
        <title>A novel Wenzhouxiangellaceae bacterium, isolated from coastal sediments.</title>
        <authorList>
            <person name="Du Z.-J."/>
            <person name="Ye Y.-Q."/>
            <person name="Zhang X.-Y."/>
        </authorList>
    </citation>
    <scope>NUCLEOTIDE SEQUENCE [LARGE SCALE GENOMIC DNA]</scope>
    <source>
        <strain evidence="11 12">CH-27</strain>
    </source>
</reference>
<dbReference type="EC" id="2.7.7.7" evidence="9"/>
<dbReference type="CDD" id="cd07434">
    <property type="entry name" value="PHP_PolIIIA_DnaE2"/>
    <property type="match status" value="1"/>
</dbReference>
<evidence type="ECO:0000256" key="8">
    <source>
        <dbReference type="ARBA" id="ARBA00049244"/>
    </source>
</evidence>
<evidence type="ECO:0000256" key="3">
    <source>
        <dbReference type="ARBA" id="ARBA00022695"/>
    </source>
</evidence>
<dbReference type="Gene3D" id="3.20.20.140">
    <property type="entry name" value="Metal-dependent hydrolases"/>
    <property type="match status" value="1"/>
</dbReference>
<dbReference type="CDD" id="cd04485">
    <property type="entry name" value="DnaE_OBF"/>
    <property type="match status" value="1"/>
</dbReference>
<dbReference type="InterPro" id="IPR004805">
    <property type="entry name" value="DnaE2/DnaE/PolC"/>
</dbReference>
<evidence type="ECO:0000256" key="6">
    <source>
        <dbReference type="ARBA" id="ARBA00022932"/>
    </source>
</evidence>
<evidence type="ECO:0000259" key="10">
    <source>
        <dbReference type="SMART" id="SM00481"/>
    </source>
</evidence>
<gene>
    <name evidence="9" type="primary">dnaE2</name>
    <name evidence="11" type="ORF">V3330_04000</name>
</gene>
<evidence type="ECO:0000256" key="9">
    <source>
        <dbReference type="HAMAP-Rule" id="MF_01902"/>
    </source>
</evidence>
<dbReference type="InterPro" id="IPR029460">
    <property type="entry name" value="DNAPol_HHH"/>
</dbReference>
<dbReference type="NCBIfam" id="NF004225">
    <property type="entry name" value="PRK05672.1"/>
    <property type="match status" value="1"/>
</dbReference>
<evidence type="ECO:0000256" key="1">
    <source>
        <dbReference type="ARBA" id="ARBA00022490"/>
    </source>
</evidence>
<dbReference type="Pfam" id="PF07733">
    <property type="entry name" value="DNA_pol3_alpha"/>
    <property type="match status" value="1"/>
</dbReference>
<dbReference type="GO" id="GO:0005737">
    <property type="term" value="C:cytoplasm"/>
    <property type="evidence" value="ECO:0007669"/>
    <property type="project" value="UniProtKB-SubCell"/>
</dbReference>
<comment type="subcellular location">
    <subcellularLocation>
        <location evidence="9">Cytoplasm</location>
    </subcellularLocation>
</comment>
<dbReference type="SUPFAM" id="SSF89550">
    <property type="entry name" value="PHP domain-like"/>
    <property type="match status" value="1"/>
</dbReference>
<comment type="similarity">
    <text evidence="9">Belongs to the DNA polymerase type-C family. DnaE2 subfamily.</text>
</comment>
<keyword evidence="5 9" id="KW-0227">DNA damage</keyword>
<dbReference type="InterPro" id="IPR011708">
    <property type="entry name" value="DNA_pol3_alpha_NTPase_dom"/>
</dbReference>
<keyword evidence="4 9" id="KW-0235">DNA replication</keyword>
<dbReference type="SMART" id="SM00481">
    <property type="entry name" value="POLIIIAc"/>
    <property type="match status" value="1"/>
</dbReference>
<evidence type="ECO:0000256" key="2">
    <source>
        <dbReference type="ARBA" id="ARBA00022679"/>
    </source>
</evidence>